<dbReference type="InterPro" id="IPR050596">
    <property type="entry name" value="AspAT/PAT-like"/>
</dbReference>
<comment type="similarity">
    <text evidence="2">Belongs to the class-I pyridoxal-phosphate-dependent aminotransferase family.</text>
</comment>
<evidence type="ECO:0000256" key="1">
    <source>
        <dbReference type="ARBA" id="ARBA00001933"/>
    </source>
</evidence>
<evidence type="ECO:0000256" key="2">
    <source>
        <dbReference type="ARBA" id="ARBA00007441"/>
    </source>
</evidence>
<dbReference type="Proteomes" id="UP000076798">
    <property type="component" value="Unassembled WGS sequence"/>
</dbReference>
<dbReference type="PANTHER" id="PTHR46383:SF1">
    <property type="entry name" value="ASPARTATE AMINOTRANSFERASE"/>
    <property type="match status" value="1"/>
</dbReference>
<evidence type="ECO:0000259" key="6">
    <source>
        <dbReference type="Pfam" id="PF00155"/>
    </source>
</evidence>
<evidence type="ECO:0000313" key="8">
    <source>
        <dbReference type="Proteomes" id="UP000076798"/>
    </source>
</evidence>
<dbReference type="EMBL" id="KV428154">
    <property type="protein sequence ID" value="KZT35064.1"/>
    <property type="molecule type" value="Genomic_DNA"/>
</dbReference>
<dbReference type="GO" id="GO:0030170">
    <property type="term" value="F:pyridoxal phosphate binding"/>
    <property type="evidence" value="ECO:0007669"/>
    <property type="project" value="InterPro"/>
</dbReference>
<protein>
    <submittedName>
        <fullName evidence="7">PLP-dependent transferase</fullName>
    </submittedName>
</protein>
<dbReference type="GO" id="GO:0006520">
    <property type="term" value="P:amino acid metabolic process"/>
    <property type="evidence" value="ECO:0007669"/>
    <property type="project" value="InterPro"/>
</dbReference>
<dbReference type="InterPro" id="IPR004839">
    <property type="entry name" value="Aminotransferase_I/II_large"/>
</dbReference>
<dbReference type="STRING" id="1314776.A0A166A882"/>
<dbReference type="Gene3D" id="3.40.640.10">
    <property type="entry name" value="Type I PLP-dependent aspartate aminotransferase-like (Major domain)"/>
    <property type="match status" value="1"/>
</dbReference>
<dbReference type="InterPro" id="IPR015424">
    <property type="entry name" value="PyrdxlP-dep_Trfase"/>
</dbReference>
<accession>A0A166A882</accession>
<dbReference type="AlphaFoldDB" id="A0A166A882"/>
<evidence type="ECO:0000256" key="4">
    <source>
        <dbReference type="ARBA" id="ARBA00022679"/>
    </source>
</evidence>
<reference evidence="7 8" key="1">
    <citation type="journal article" date="2016" name="Mol. Biol. Evol.">
        <title>Comparative Genomics of Early-Diverging Mushroom-Forming Fungi Provides Insights into the Origins of Lignocellulose Decay Capabilities.</title>
        <authorList>
            <person name="Nagy L.G."/>
            <person name="Riley R."/>
            <person name="Tritt A."/>
            <person name="Adam C."/>
            <person name="Daum C."/>
            <person name="Floudas D."/>
            <person name="Sun H."/>
            <person name="Yadav J.S."/>
            <person name="Pangilinan J."/>
            <person name="Larsson K.H."/>
            <person name="Matsuura K."/>
            <person name="Barry K."/>
            <person name="Labutti K."/>
            <person name="Kuo R."/>
            <person name="Ohm R.A."/>
            <person name="Bhattacharya S.S."/>
            <person name="Shirouzu T."/>
            <person name="Yoshinaga Y."/>
            <person name="Martin F.M."/>
            <person name="Grigoriev I.V."/>
            <person name="Hibbett D.S."/>
        </authorList>
    </citation>
    <scope>NUCLEOTIDE SEQUENCE [LARGE SCALE GENOMIC DNA]</scope>
    <source>
        <strain evidence="7 8">HHB10207 ss-3</strain>
    </source>
</reference>
<organism evidence="7 8">
    <name type="scientific">Sistotremastrum suecicum HHB10207 ss-3</name>
    <dbReference type="NCBI Taxonomy" id="1314776"/>
    <lineage>
        <taxon>Eukaryota</taxon>
        <taxon>Fungi</taxon>
        <taxon>Dikarya</taxon>
        <taxon>Basidiomycota</taxon>
        <taxon>Agaricomycotina</taxon>
        <taxon>Agaricomycetes</taxon>
        <taxon>Sistotremastrales</taxon>
        <taxon>Sistotremastraceae</taxon>
        <taxon>Sistotremastrum</taxon>
    </lineage>
</organism>
<sequence length="418" mass="45212">MSGVRFLLSSTVKATAPPPIPLAYQWAASYVRTPERPLIDLSQGVPGISPPDTLLEAIGKTSSSPAACGYGPMNGEPPMRLALVNEMKSVYGEDADIKPQDVALTSGCNMAFIAAVMSVASAGDEVILPVPWYFNHQMSLTMLGIGVVPLYTHSTRGFRPNVSECASLITSKTRAIALVTPNNPTGAVYPPELIKAFAELAYSKNVALIVDETYRDLIVEGQPHDLFHSSLGDGTWRSTLIHLFSFSKSYCLPGHRLGAMIADPSVLQQTNTVLDCLQICPPRPIQLALHPLMPTLRPFVQSTSAAIASRHRLFYRVLPQSWSIKSQGGFFAFVRHPFPGISSEIVSKILATRYGVVTLPGTFFAPTGGDKKTDWSDAEECVRFSVANVTDEQVIQLGSRLAEVEEELSTVLSSGCTE</sequence>
<dbReference type="CDD" id="cd00609">
    <property type="entry name" value="AAT_like"/>
    <property type="match status" value="1"/>
</dbReference>
<comment type="cofactor">
    <cofactor evidence="1">
        <name>pyridoxal 5'-phosphate</name>
        <dbReference type="ChEBI" id="CHEBI:597326"/>
    </cofactor>
</comment>
<dbReference type="GO" id="GO:0008483">
    <property type="term" value="F:transaminase activity"/>
    <property type="evidence" value="ECO:0007669"/>
    <property type="project" value="UniProtKB-KW"/>
</dbReference>
<name>A0A166A882_9AGAM</name>
<dbReference type="NCBIfam" id="NF005732">
    <property type="entry name" value="PRK07550.1"/>
    <property type="match status" value="1"/>
</dbReference>
<dbReference type="SUPFAM" id="SSF53383">
    <property type="entry name" value="PLP-dependent transferases"/>
    <property type="match status" value="1"/>
</dbReference>
<keyword evidence="3" id="KW-0032">Aminotransferase</keyword>
<dbReference type="PANTHER" id="PTHR46383">
    <property type="entry name" value="ASPARTATE AMINOTRANSFERASE"/>
    <property type="match status" value="1"/>
</dbReference>
<keyword evidence="4 7" id="KW-0808">Transferase</keyword>
<evidence type="ECO:0000256" key="3">
    <source>
        <dbReference type="ARBA" id="ARBA00022576"/>
    </source>
</evidence>
<evidence type="ECO:0000256" key="5">
    <source>
        <dbReference type="ARBA" id="ARBA00022898"/>
    </source>
</evidence>
<dbReference type="Pfam" id="PF00155">
    <property type="entry name" value="Aminotran_1_2"/>
    <property type="match status" value="1"/>
</dbReference>
<feature type="domain" description="Aminotransferase class I/classII large" evidence="6">
    <location>
        <begin position="37"/>
        <end position="397"/>
    </location>
</feature>
<dbReference type="OrthoDB" id="7042322at2759"/>
<gene>
    <name evidence="7" type="ORF">SISSUDRAFT_1064791</name>
</gene>
<dbReference type="InterPro" id="IPR015421">
    <property type="entry name" value="PyrdxlP-dep_Trfase_major"/>
</dbReference>
<evidence type="ECO:0000313" key="7">
    <source>
        <dbReference type="EMBL" id="KZT35064.1"/>
    </source>
</evidence>
<keyword evidence="8" id="KW-1185">Reference proteome</keyword>
<keyword evidence="5" id="KW-0663">Pyridoxal phosphate</keyword>
<proteinExistence type="inferred from homology"/>